<dbReference type="SUPFAM" id="SSF52283">
    <property type="entry name" value="Formate/glycerate dehydrogenase catalytic domain-like"/>
    <property type="match status" value="1"/>
</dbReference>
<dbReference type="Gene3D" id="3.40.50.720">
    <property type="entry name" value="NAD(P)-binding Rossmann-like Domain"/>
    <property type="match status" value="2"/>
</dbReference>
<sequence length="314" mass="34117">MHIAVLDDYQDAARRAADWSRIPGASLQCFHDSLADTDALTARLQPFEVIVAMRERTRFDAALLARLPQLKLLVTTGMRNAAIDLETCARRGIIVCGTGSNPLLAAEQAWAMILGLYKDTASNDAALRQGTWQPSVGRTVAGNTLGVVGLGKLGAAVARYGKAFGMRVLAWSPNITAERCAEQGVELADKATLFAQSDVVSLHLVLGPATRHIVGATELRWMKPDAFLVNTSRGALLDEAALCEALAEGRIAGAALDVYEREPLPREAAILRAPRTLLSPHVGYVSRENYRQYYTDAVEDILAWRRGEPIRTLV</sequence>
<dbReference type="SUPFAM" id="SSF51735">
    <property type="entry name" value="NAD(P)-binding Rossmann-fold domains"/>
    <property type="match status" value="1"/>
</dbReference>
<evidence type="ECO:0000256" key="5">
    <source>
        <dbReference type="RuleBase" id="RU003719"/>
    </source>
</evidence>
<dbReference type="InterPro" id="IPR006140">
    <property type="entry name" value="D-isomer_DH_NAD-bd"/>
</dbReference>
<reference evidence="8 9" key="1">
    <citation type="submission" date="2019-07" db="EMBL/GenBank/DDBJ databases">
        <title>Qingshengfaniella alkalisoli gen. nov., sp. nov., isolated from saline soil.</title>
        <authorList>
            <person name="Xu L."/>
            <person name="Huang X.-X."/>
            <person name="Sun J.-Q."/>
        </authorList>
    </citation>
    <scope>NUCLEOTIDE SEQUENCE [LARGE SCALE GENOMIC DNA]</scope>
    <source>
        <strain evidence="8 9">DSM 27279</strain>
    </source>
</reference>
<dbReference type="PANTHER" id="PTHR42789">
    <property type="entry name" value="D-ISOMER SPECIFIC 2-HYDROXYACID DEHYDROGENASE FAMILY PROTEIN (AFU_ORTHOLOGUE AFUA_6G10090)"/>
    <property type="match status" value="1"/>
</dbReference>
<dbReference type="Pfam" id="PF00389">
    <property type="entry name" value="2-Hacid_dh"/>
    <property type="match status" value="1"/>
</dbReference>
<dbReference type="PROSITE" id="PS00065">
    <property type="entry name" value="D_2_HYDROXYACID_DH_1"/>
    <property type="match status" value="1"/>
</dbReference>
<evidence type="ECO:0000259" key="6">
    <source>
        <dbReference type="Pfam" id="PF00389"/>
    </source>
</evidence>
<dbReference type="PROSITE" id="PS00671">
    <property type="entry name" value="D_2_HYDROXYACID_DH_3"/>
    <property type="match status" value="1"/>
</dbReference>
<dbReference type="InterPro" id="IPR006139">
    <property type="entry name" value="D-isomer_2_OHA_DH_cat_dom"/>
</dbReference>
<evidence type="ECO:0000256" key="3">
    <source>
        <dbReference type="ARBA" id="ARBA00023002"/>
    </source>
</evidence>
<dbReference type="Pfam" id="PF02826">
    <property type="entry name" value="2-Hacid_dh_C"/>
    <property type="match status" value="1"/>
</dbReference>
<name>A0A556APQ5_9BURK</name>
<proteinExistence type="inferred from homology"/>
<dbReference type="CDD" id="cd12169">
    <property type="entry name" value="PGDH_like_1"/>
    <property type="match status" value="1"/>
</dbReference>
<evidence type="ECO:0000256" key="2">
    <source>
        <dbReference type="ARBA" id="ARBA00022605"/>
    </source>
</evidence>
<organism evidence="8 9">
    <name type="scientific">Verticiella sediminum</name>
    <dbReference type="NCBI Taxonomy" id="1247510"/>
    <lineage>
        <taxon>Bacteria</taxon>
        <taxon>Pseudomonadati</taxon>
        <taxon>Pseudomonadota</taxon>
        <taxon>Betaproteobacteria</taxon>
        <taxon>Burkholderiales</taxon>
        <taxon>Alcaligenaceae</taxon>
        <taxon>Verticiella</taxon>
    </lineage>
</organism>
<dbReference type="GO" id="GO:0016616">
    <property type="term" value="F:oxidoreductase activity, acting on the CH-OH group of donors, NAD or NADP as acceptor"/>
    <property type="evidence" value="ECO:0007669"/>
    <property type="project" value="InterPro"/>
</dbReference>
<dbReference type="PANTHER" id="PTHR42789:SF1">
    <property type="entry name" value="D-ISOMER SPECIFIC 2-HYDROXYACID DEHYDROGENASE FAMILY PROTEIN (AFU_ORTHOLOGUE AFUA_6G10090)"/>
    <property type="match status" value="1"/>
</dbReference>
<keyword evidence="4" id="KW-0520">NAD</keyword>
<dbReference type="GO" id="GO:0008652">
    <property type="term" value="P:amino acid biosynthetic process"/>
    <property type="evidence" value="ECO:0007669"/>
    <property type="project" value="UniProtKB-KW"/>
</dbReference>
<dbReference type="AlphaFoldDB" id="A0A556APQ5"/>
<evidence type="ECO:0000259" key="7">
    <source>
        <dbReference type="Pfam" id="PF02826"/>
    </source>
</evidence>
<dbReference type="InterPro" id="IPR050857">
    <property type="entry name" value="D-2-hydroxyacid_DH"/>
</dbReference>
<protein>
    <submittedName>
        <fullName evidence="8">D-2-hydroxyacid dehydrogenase family protein</fullName>
    </submittedName>
</protein>
<evidence type="ECO:0000313" key="8">
    <source>
        <dbReference type="EMBL" id="TSH94853.1"/>
    </source>
</evidence>
<keyword evidence="9" id="KW-1185">Reference proteome</keyword>
<comment type="similarity">
    <text evidence="1 5">Belongs to the D-isomer specific 2-hydroxyacid dehydrogenase family.</text>
</comment>
<keyword evidence="3 5" id="KW-0560">Oxidoreductase</keyword>
<dbReference type="InterPro" id="IPR029753">
    <property type="entry name" value="D-isomer_DH_CS"/>
</dbReference>
<dbReference type="GO" id="GO:0051287">
    <property type="term" value="F:NAD binding"/>
    <property type="evidence" value="ECO:0007669"/>
    <property type="project" value="InterPro"/>
</dbReference>
<accession>A0A556APQ5</accession>
<dbReference type="EMBL" id="VLTJ01000023">
    <property type="protein sequence ID" value="TSH94853.1"/>
    <property type="molecule type" value="Genomic_DNA"/>
</dbReference>
<evidence type="ECO:0000256" key="1">
    <source>
        <dbReference type="ARBA" id="ARBA00005854"/>
    </source>
</evidence>
<evidence type="ECO:0000256" key="4">
    <source>
        <dbReference type="ARBA" id="ARBA00023027"/>
    </source>
</evidence>
<feature type="domain" description="D-isomer specific 2-hydroxyacid dehydrogenase catalytic" evidence="6">
    <location>
        <begin position="31"/>
        <end position="314"/>
    </location>
</feature>
<dbReference type="OrthoDB" id="9805416at2"/>
<gene>
    <name evidence="8" type="ORF">FOZ76_11980</name>
</gene>
<keyword evidence="2" id="KW-0028">Amino-acid biosynthesis</keyword>
<dbReference type="InterPro" id="IPR029752">
    <property type="entry name" value="D-isomer_DH_CS1"/>
</dbReference>
<dbReference type="InterPro" id="IPR036291">
    <property type="entry name" value="NAD(P)-bd_dom_sf"/>
</dbReference>
<comment type="caution">
    <text evidence="8">The sequence shown here is derived from an EMBL/GenBank/DDBJ whole genome shotgun (WGS) entry which is preliminary data.</text>
</comment>
<dbReference type="RefSeq" id="WP_143948499.1">
    <property type="nucleotide sequence ID" value="NZ_BAABMB010000001.1"/>
</dbReference>
<feature type="domain" description="D-isomer specific 2-hydroxyacid dehydrogenase NAD-binding" evidence="7">
    <location>
        <begin position="111"/>
        <end position="283"/>
    </location>
</feature>
<dbReference type="Proteomes" id="UP000318405">
    <property type="component" value="Unassembled WGS sequence"/>
</dbReference>
<evidence type="ECO:0000313" key="9">
    <source>
        <dbReference type="Proteomes" id="UP000318405"/>
    </source>
</evidence>